<proteinExistence type="predicted"/>
<protein>
    <submittedName>
        <fullName evidence="8">Putative RDD family membrane protein YckC</fullName>
    </submittedName>
</protein>
<gene>
    <name evidence="8" type="ORF">JD82_01535</name>
</gene>
<feature type="transmembrane region" description="Helical" evidence="6">
    <location>
        <begin position="147"/>
        <end position="171"/>
    </location>
</feature>
<evidence type="ECO:0000256" key="4">
    <source>
        <dbReference type="ARBA" id="ARBA00022989"/>
    </source>
</evidence>
<dbReference type="InterPro" id="IPR051791">
    <property type="entry name" value="Pra-immunoreactive"/>
</dbReference>
<name>A0A660C8V2_9PSEU</name>
<dbReference type="AlphaFoldDB" id="A0A660C8V2"/>
<evidence type="ECO:0000256" key="1">
    <source>
        <dbReference type="ARBA" id="ARBA00004651"/>
    </source>
</evidence>
<dbReference type="InterPro" id="IPR010432">
    <property type="entry name" value="RDD"/>
</dbReference>
<comment type="caution">
    <text evidence="8">The sequence shown here is derived from an EMBL/GenBank/DDBJ whole genome shotgun (WGS) entry which is preliminary data.</text>
</comment>
<feature type="transmembrane region" description="Helical" evidence="6">
    <location>
        <begin position="55"/>
        <end position="76"/>
    </location>
</feature>
<evidence type="ECO:0000256" key="6">
    <source>
        <dbReference type="SAM" id="Phobius"/>
    </source>
</evidence>
<evidence type="ECO:0000256" key="3">
    <source>
        <dbReference type="ARBA" id="ARBA00022692"/>
    </source>
</evidence>
<feature type="transmembrane region" description="Helical" evidence="6">
    <location>
        <begin position="82"/>
        <end position="104"/>
    </location>
</feature>
<evidence type="ECO:0000313" key="8">
    <source>
        <dbReference type="EMBL" id="TWH19706.1"/>
    </source>
</evidence>
<sequence>MPQQAGYGGGPGYGMPMPPRKPGEATVLVPGARIQFDGGAPLELASLMYRFLARLLDIVMVGAVVSAVLLPLAIIFGRDSGVFGTSATITSGYAVLYPLIMMIYEAIGLGKRGRTFGKKIMGLRVVTRSSSAHGSGLGAGPAMSRALLVPGLGVLNILLYLGSAALLLYFLSPVFDPRGRRGWHDLVAKTYVISTKPAF</sequence>
<dbReference type="Pfam" id="PF06271">
    <property type="entry name" value="RDD"/>
    <property type="match status" value="1"/>
</dbReference>
<keyword evidence="5 6" id="KW-0472">Membrane</keyword>
<feature type="domain" description="RDD" evidence="7">
    <location>
        <begin position="44"/>
        <end position="189"/>
    </location>
</feature>
<comment type="subcellular location">
    <subcellularLocation>
        <location evidence="1">Cell membrane</location>
        <topology evidence="1">Multi-pass membrane protein</topology>
    </subcellularLocation>
</comment>
<dbReference type="EMBL" id="VLJV01000001">
    <property type="protein sequence ID" value="TWH19706.1"/>
    <property type="molecule type" value="Genomic_DNA"/>
</dbReference>
<keyword evidence="2" id="KW-1003">Cell membrane</keyword>
<keyword evidence="9" id="KW-1185">Reference proteome</keyword>
<dbReference type="PANTHER" id="PTHR36115:SF4">
    <property type="entry name" value="MEMBRANE PROTEIN"/>
    <property type="match status" value="1"/>
</dbReference>
<dbReference type="GO" id="GO:0005886">
    <property type="term" value="C:plasma membrane"/>
    <property type="evidence" value="ECO:0007669"/>
    <property type="project" value="UniProtKB-SubCell"/>
</dbReference>
<evidence type="ECO:0000256" key="5">
    <source>
        <dbReference type="ARBA" id="ARBA00023136"/>
    </source>
</evidence>
<evidence type="ECO:0000259" key="7">
    <source>
        <dbReference type="Pfam" id="PF06271"/>
    </source>
</evidence>
<dbReference type="Proteomes" id="UP000317303">
    <property type="component" value="Unassembled WGS sequence"/>
</dbReference>
<accession>A0A660C8V2</accession>
<reference evidence="8 9" key="1">
    <citation type="submission" date="2019-07" db="EMBL/GenBank/DDBJ databases">
        <title>R&amp;d 2014.</title>
        <authorList>
            <person name="Klenk H.-P."/>
        </authorList>
    </citation>
    <scope>NUCLEOTIDE SEQUENCE [LARGE SCALE GENOMIC DNA]</scope>
    <source>
        <strain evidence="8 9">DSM 43194</strain>
    </source>
</reference>
<evidence type="ECO:0000313" key="9">
    <source>
        <dbReference type="Proteomes" id="UP000317303"/>
    </source>
</evidence>
<organism evidence="8 9">
    <name type="scientific">Prauserella rugosa</name>
    <dbReference type="NCBI Taxonomy" id="43354"/>
    <lineage>
        <taxon>Bacteria</taxon>
        <taxon>Bacillati</taxon>
        <taxon>Actinomycetota</taxon>
        <taxon>Actinomycetes</taxon>
        <taxon>Pseudonocardiales</taxon>
        <taxon>Pseudonocardiaceae</taxon>
        <taxon>Prauserella</taxon>
    </lineage>
</organism>
<keyword evidence="4 6" id="KW-1133">Transmembrane helix</keyword>
<keyword evidence="3 6" id="KW-0812">Transmembrane</keyword>
<evidence type="ECO:0000256" key="2">
    <source>
        <dbReference type="ARBA" id="ARBA00022475"/>
    </source>
</evidence>
<dbReference type="PANTHER" id="PTHR36115">
    <property type="entry name" value="PROLINE-RICH ANTIGEN HOMOLOG-RELATED"/>
    <property type="match status" value="1"/>
</dbReference>